<feature type="transmembrane region" description="Helical" evidence="1">
    <location>
        <begin position="6"/>
        <end position="28"/>
    </location>
</feature>
<proteinExistence type="predicted"/>
<name>A0A1Q8YJG2_9BURK</name>
<feature type="transmembrane region" description="Helical" evidence="1">
    <location>
        <begin position="78"/>
        <end position="101"/>
    </location>
</feature>
<feature type="transmembrane region" description="Helical" evidence="1">
    <location>
        <begin position="229"/>
        <end position="250"/>
    </location>
</feature>
<evidence type="ECO:0000313" key="3">
    <source>
        <dbReference type="Proteomes" id="UP000185911"/>
    </source>
</evidence>
<feature type="transmembrane region" description="Helical" evidence="1">
    <location>
        <begin position="167"/>
        <end position="187"/>
    </location>
</feature>
<dbReference type="Proteomes" id="UP000185911">
    <property type="component" value="Unassembled WGS sequence"/>
</dbReference>
<feature type="transmembrane region" description="Helical" evidence="1">
    <location>
        <begin position="296"/>
        <end position="315"/>
    </location>
</feature>
<dbReference type="AlphaFoldDB" id="A0A1Q8YJG2"/>
<keyword evidence="3" id="KW-1185">Reference proteome</keyword>
<evidence type="ECO:0000256" key="1">
    <source>
        <dbReference type="SAM" id="Phobius"/>
    </source>
</evidence>
<keyword evidence="1" id="KW-1133">Transmembrane helix</keyword>
<gene>
    <name evidence="2" type="ORF">BLL52_0482</name>
</gene>
<comment type="caution">
    <text evidence="2">The sequence shown here is derived from an EMBL/GenBank/DDBJ whole genome shotgun (WGS) entry which is preliminary data.</text>
</comment>
<dbReference type="EMBL" id="MSYM01000005">
    <property type="protein sequence ID" value="OLP08194.1"/>
    <property type="molecule type" value="Genomic_DNA"/>
</dbReference>
<evidence type="ECO:0000313" key="2">
    <source>
        <dbReference type="EMBL" id="OLP08194.1"/>
    </source>
</evidence>
<accession>A0A1Q8YJG2</accession>
<reference evidence="2 3" key="1">
    <citation type="submission" date="2017-01" db="EMBL/GenBank/DDBJ databases">
        <title>Genome sequence of Rhodoferax antarcticus ANT.BR, a psychrophilic purple nonsulfur bacterium from an Antarctic microbial mat.</title>
        <authorList>
            <person name="Baker J."/>
            <person name="Riester C."/>
            <person name="Skinner B."/>
            <person name="Newell A."/>
            <person name="Swingley W."/>
            <person name="Madigan M."/>
            <person name="Jung D."/>
            <person name="Asao M."/>
            <person name="Chen M."/>
            <person name="Loughlin P."/>
            <person name="Pan H."/>
            <person name="Lin S."/>
            <person name="Li N."/>
            <person name="Shaw J."/>
            <person name="Prado M."/>
            <person name="Sherman C."/>
            <person name="Li X."/>
            <person name="Tang J."/>
            <person name="Blankenship R."/>
            <person name="Zhao T."/>
            <person name="Touchman J."/>
            <person name="Sattley M."/>
        </authorList>
    </citation>
    <scope>NUCLEOTIDE SEQUENCE [LARGE SCALE GENOMIC DNA]</scope>
    <source>
        <strain evidence="2 3">ANT.BR</strain>
    </source>
</reference>
<dbReference type="RefSeq" id="WP_075585090.1">
    <property type="nucleotide sequence ID" value="NZ_MSYM01000005.1"/>
</dbReference>
<keyword evidence="1" id="KW-0812">Transmembrane</keyword>
<feature type="transmembrane region" description="Helical" evidence="1">
    <location>
        <begin position="271"/>
        <end position="290"/>
    </location>
</feature>
<protein>
    <submittedName>
        <fullName evidence="2">Putative membrane protein</fullName>
    </submittedName>
</protein>
<dbReference type="STRING" id="81479.RA876_16460"/>
<organism evidence="2 3">
    <name type="scientific">Rhodoferax antarcticus ANT.BR</name>
    <dbReference type="NCBI Taxonomy" id="1111071"/>
    <lineage>
        <taxon>Bacteria</taxon>
        <taxon>Pseudomonadati</taxon>
        <taxon>Pseudomonadota</taxon>
        <taxon>Betaproteobacteria</taxon>
        <taxon>Burkholderiales</taxon>
        <taxon>Comamonadaceae</taxon>
        <taxon>Rhodoferax</taxon>
    </lineage>
</organism>
<keyword evidence="1" id="KW-0472">Membrane</keyword>
<feature type="transmembrane region" description="Helical" evidence="1">
    <location>
        <begin position="136"/>
        <end position="155"/>
    </location>
</feature>
<feature type="transmembrane region" description="Helical" evidence="1">
    <location>
        <begin position="194"/>
        <end position="217"/>
    </location>
</feature>
<sequence>MASGKILTLLIIATLLAVISAQVVAWRYRASMKRLMRATLTAATVDASSAASNAPERPQPRPPARLTLADNQRAYRQLLIIFMGLTLVIALTRTLITQWIADAPISFKTVATLGAAYAWPVLPVLAVLGRWSRWRFVGAMLGWFVLAVLLLSWRTNESITLLMIVKWMAFDVGLPLLLVTVLCLGGAARAVGPWLAPLFVLLSASSQLGVDLLAALIEANSPIVQWLARWMGATWAFVLFALLPWLLAWWPARWLGRQLARAYRRQQVSELFYLFTAVWTIALISPTLMAISSMGWGALVCFVPLLWIPMAAAVMQRQRTTAASARPPTLLVLRVFQQDANVQDLFDRVIERWRLTGNTVLIAGTDLLERTIDADDIFTFIDRRLGERFIQAPADVPRRLAEFEWRADVDGRHRVNECYCHDTTWQQALMALVRVSDVVLMDLRNFVAQNKGCLHELQVLTQAPGLRRVVVLVNDQTELPPAQAATVGAPEGRFVWLSQQAAKPLATDAMLAPLFTIS</sequence>
<feature type="transmembrane region" description="Helical" evidence="1">
    <location>
        <begin position="107"/>
        <end position="129"/>
    </location>
</feature>